<accession>A0A4Y2NDU9</accession>
<sequence length="154" mass="17179">MPKLTYCKFPFPDGLLLSELLTSNGARMSHINAEESSESLTALDSLFSSQSSFDRTDARRLLISLSNGVKANQLLEFAMSNINYNLQTKILVVGGLQKWQKILLEVKAYEVDLVVISRDSALQVDYPFAVEASKIFVLIFYCFNQIPGCTSLTL</sequence>
<proteinExistence type="predicted"/>
<dbReference type="EMBL" id="BGPR01009047">
    <property type="protein sequence ID" value="GBN37618.1"/>
    <property type="molecule type" value="Genomic_DNA"/>
</dbReference>
<dbReference type="Proteomes" id="UP000499080">
    <property type="component" value="Unassembled WGS sequence"/>
</dbReference>
<protein>
    <submittedName>
        <fullName evidence="1">Uncharacterized protein</fullName>
    </submittedName>
</protein>
<comment type="caution">
    <text evidence="1">The sequence shown here is derived from an EMBL/GenBank/DDBJ whole genome shotgun (WGS) entry which is preliminary data.</text>
</comment>
<dbReference type="AlphaFoldDB" id="A0A4Y2NDU9"/>
<organism evidence="1 2">
    <name type="scientific">Araneus ventricosus</name>
    <name type="common">Orbweaver spider</name>
    <name type="synonym">Epeira ventricosa</name>
    <dbReference type="NCBI Taxonomy" id="182803"/>
    <lineage>
        <taxon>Eukaryota</taxon>
        <taxon>Metazoa</taxon>
        <taxon>Ecdysozoa</taxon>
        <taxon>Arthropoda</taxon>
        <taxon>Chelicerata</taxon>
        <taxon>Arachnida</taxon>
        <taxon>Araneae</taxon>
        <taxon>Araneomorphae</taxon>
        <taxon>Entelegynae</taxon>
        <taxon>Araneoidea</taxon>
        <taxon>Araneidae</taxon>
        <taxon>Araneus</taxon>
    </lineage>
</organism>
<reference evidence="1 2" key="1">
    <citation type="journal article" date="2019" name="Sci. Rep.">
        <title>Orb-weaving spider Araneus ventricosus genome elucidates the spidroin gene catalogue.</title>
        <authorList>
            <person name="Kono N."/>
            <person name="Nakamura H."/>
            <person name="Ohtoshi R."/>
            <person name="Moran D.A.P."/>
            <person name="Shinohara A."/>
            <person name="Yoshida Y."/>
            <person name="Fujiwara M."/>
            <person name="Mori M."/>
            <person name="Tomita M."/>
            <person name="Arakawa K."/>
        </authorList>
    </citation>
    <scope>NUCLEOTIDE SEQUENCE [LARGE SCALE GENOMIC DNA]</scope>
</reference>
<gene>
    <name evidence="1" type="ORF">AVEN_45187_1</name>
</gene>
<evidence type="ECO:0000313" key="1">
    <source>
        <dbReference type="EMBL" id="GBN37618.1"/>
    </source>
</evidence>
<keyword evidence="2" id="KW-1185">Reference proteome</keyword>
<name>A0A4Y2NDU9_ARAVE</name>
<evidence type="ECO:0000313" key="2">
    <source>
        <dbReference type="Proteomes" id="UP000499080"/>
    </source>
</evidence>